<evidence type="ECO:0000256" key="5">
    <source>
        <dbReference type="SAM" id="MobiDB-lite"/>
    </source>
</evidence>
<dbReference type="HOGENOM" id="CLU_020680_2_0_1"/>
<comment type="caution">
    <text evidence="7">The sequence shown here is derived from an EMBL/GenBank/DDBJ whole genome shotgun (WGS) entry which is preliminary data.</text>
</comment>
<dbReference type="GO" id="GO:0006888">
    <property type="term" value="P:endoplasmic reticulum to Golgi vesicle-mediated transport"/>
    <property type="evidence" value="ECO:0007669"/>
    <property type="project" value="TreeGrafter"/>
</dbReference>
<evidence type="ECO:0000313" key="7">
    <source>
        <dbReference type="EMBL" id="ESK83016.1"/>
    </source>
</evidence>
<gene>
    <name evidence="7" type="ORF">Moror_11750</name>
</gene>
<feature type="region of interest" description="Disordered" evidence="5">
    <location>
        <begin position="385"/>
        <end position="421"/>
    </location>
</feature>
<dbReference type="InterPro" id="IPR019459">
    <property type="entry name" value="GRAB"/>
</dbReference>
<dbReference type="AlphaFoldDB" id="V2WR40"/>
<evidence type="ECO:0000313" key="8">
    <source>
        <dbReference type="Proteomes" id="UP000017559"/>
    </source>
</evidence>
<feature type="compositionally biased region" description="Polar residues" evidence="5">
    <location>
        <begin position="456"/>
        <end position="482"/>
    </location>
</feature>
<evidence type="ECO:0000259" key="6">
    <source>
        <dbReference type="PROSITE" id="PS50913"/>
    </source>
</evidence>
<feature type="compositionally biased region" description="Polar residues" evidence="5">
    <location>
        <begin position="28"/>
        <end position="42"/>
    </location>
</feature>
<dbReference type="GO" id="GO:0016301">
    <property type="term" value="F:kinase activity"/>
    <property type="evidence" value="ECO:0007669"/>
    <property type="project" value="UniProtKB-KW"/>
</dbReference>
<dbReference type="GO" id="GO:0031267">
    <property type="term" value="F:small GTPase binding"/>
    <property type="evidence" value="ECO:0007669"/>
    <property type="project" value="TreeGrafter"/>
</dbReference>
<evidence type="ECO:0000256" key="2">
    <source>
        <dbReference type="ARBA" id="ARBA00023034"/>
    </source>
</evidence>
<dbReference type="InterPro" id="IPR000237">
    <property type="entry name" value="GRIP_dom"/>
</dbReference>
<evidence type="ECO:0000256" key="3">
    <source>
        <dbReference type="ARBA" id="ARBA00023054"/>
    </source>
</evidence>
<proteinExistence type="predicted"/>
<comment type="subcellular location">
    <subcellularLocation>
        <location evidence="1">Golgi apparatus</location>
    </subcellularLocation>
</comment>
<feature type="compositionally biased region" description="Polar residues" evidence="5">
    <location>
        <begin position="388"/>
        <end position="411"/>
    </location>
</feature>
<feature type="domain" description="GRIP" evidence="6">
    <location>
        <begin position="337"/>
        <end position="388"/>
    </location>
</feature>
<dbReference type="PROSITE" id="PS50913">
    <property type="entry name" value="GRIP"/>
    <property type="match status" value="1"/>
</dbReference>
<sequence length="613" mass="68461">MSTANGTTSPLPSPSEPRRSSADIRISLDSQRSNTSSPSIQANGVDGEHPQQDAEAHDDANLDPITRLQRELERTREEKENLATQYRNLVAKLTTMRNTLGNKLKQDAEELDRREQLVQQLTAQNEDLLATVETLKEELITSHEETERVSNELDSMRNRALHENAQEALIRDRELRNAQAELERCRIKLEEQDLNEMREKALLEEARSNVETLETDLKLAQAALERAEAERKAEKERADNLQSVLADFQAAKEHELRQAVKDYESQLVQATQSLAEYKHRALTAEMSLEESQTNSSRTQELEKEVKEKNLLIGKLRHEAVIINEHLMEALRRLRRNSSDHNVDRRLVTNVLLSFLTTPRADAKRFEMLSLLATILSWNDAEREKAGLQRSNANTAPSTPSSFWRRPSSSGPPGQLQKTDETESFSRLWVEFLLTEAASGESPAPSTATSPKREDTSLPNTPTLGNFSPSSLSPTKRAPSFSSVAMASTPNLSNLSLGSPPSSKGKGKALSESEGMMYTMFPAIKIPSGSAAGLVRAHFIVCFPPQIVFNHHTGRLLPGILTTIDVDRTTDSPIMQGERLRYMSTRSSVLGLRKLEFTRRGQDGQTPLCLLCAP</sequence>
<keyword evidence="7" id="KW-0808">Transferase</keyword>
<feature type="coiled-coil region" evidence="4">
    <location>
        <begin position="175"/>
        <end position="318"/>
    </location>
</feature>
<dbReference type="GO" id="GO:0007030">
    <property type="term" value="P:Golgi organization"/>
    <property type="evidence" value="ECO:0007669"/>
    <property type="project" value="TreeGrafter"/>
</dbReference>
<protein>
    <submittedName>
        <fullName evidence="7">Guanylate kinase</fullName>
    </submittedName>
</protein>
<dbReference type="Proteomes" id="UP000017559">
    <property type="component" value="Unassembled WGS sequence"/>
</dbReference>
<reference evidence="7 8" key="1">
    <citation type="journal article" date="2014" name="BMC Genomics">
        <title>Genome and secretome analysis of the hemibiotrophic fungal pathogen, Moniliophthora roreri, which causes frosty pod rot disease of cacao: mechanisms of the biotrophic and necrotrophic phases.</title>
        <authorList>
            <person name="Meinhardt L.W."/>
            <person name="Costa G.G.L."/>
            <person name="Thomazella D.P.T."/>
            <person name="Teixeira P.J.P.L."/>
            <person name="Carazzolle M.F."/>
            <person name="Schuster S.C."/>
            <person name="Carlson J.E."/>
            <person name="Guiltinan M.J."/>
            <person name="Mieczkowski P."/>
            <person name="Farmer A."/>
            <person name="Ramaraj T."/>
            <person name="Crozier J."/>
            <person name="Davis R.E."/>
            <person name="Shao J."/>
            <person name="Melnick R.L."/>
            <person name="Pereira G.A.G."/>
            <person name="Bailey B.A."/>
        </authorList>
    </citation>
    <scope>NUCLEOTIDE SEQUENCE [LARGE SCALE GENOMIC DNA]</scope>
    <source>
        <strain evidence="7 8">MCA 2997</strain>
    </source>
</reference>
<dbReference type="PANTHER" id="PTHR18921:SF2">
    <property type="entry name" value="THYROID RECEPTOR-INTERACTING PROTEIN 11"/>
    <property type="match status" value="1"/>
</dbReference>
<keyword evidence="3 4" id="KW-0175">Coiled coil</keyword>
<keyword evidence="7" id="KW-0418">Kinase</keyword>
<feature type="compositionally biased region" description="Basic and acidic residues" evidence="5">
    <location>
        <begin position="46"/>
        <end position="60"/>
    </location>
</feature>
<dbReference type="PANTHER" id="PTHR18921">
    <property type="entry name" value="MYOSIN HEAVY CHAIN - RELATED"/>
    <property type="match status" value="1"/>
</dbReference>
<organism evidence="7 8">
    <name type="scientific">Moniliophthora roreri (strain MCA 2997)</name>
    <name type="common">Cocoa frosty pod rot fungus</name>
    <name type="synonym">Crinipellis roreri</name>
    <dbReference type="NCBI Taxonomy" id="1381753"/>
    <lineage>
        <taxon>Eukaryota</taxon>
        <taxon>Fungi</taxon>
        <taxon>Dikarya</taxon>
        <taxon>Basidiomycota</taxon>
        <taxon>Agaricomycotina</taxon>
        <taxon>Agaricomycetes</taxon>
        <taxon>Agaricomycetidae</taxon>
        <taxon>Agaricales</taxon>
        <taxon>Marasmiineae</taxon>
        <taxon>Marasmiaceae</taxon>
        <taxon>Moniliophthora</taxon>
    </lineage>
</organism>
<evidence type="ECO:0000256" key="1">
    <source>
        <dbReference type="ARBA" id="ARBA00004555"/>
    </source>
</evidence>
<dbReference type="STRING" id="1381753.V2WR40"/>
<accession>V2WR40</accession>
<evidence type="ECO:0000256" key="4">
    <source>
        <dbReference type="SAM" id="Coils"/>
    </source>
</evidence>
<feature type="region of interest" description="Disordered" evidence="5">
    <location>
        <begin position="1"/>
        <end position="64"/>
    </location>
</feature>
<dbReference type="OrthoDB" id="425925at2759"/>
<feature type="coiled-coil region" evidence="4">
    <location>
        <begin position="65"/>
        <end position="138"/>
    </location>
</feature>
<dbReference type="Pfam" id="PF10375">
    <property type="entry name" value="GRAB"/>
    <property type="match status" value="1"/>
</dbReference>
<dbReference type="KEGG" id="mrr:Moror_11750"/>
<dbReference type="GO" id="GO:0005794">
    <property type="term" value="C:Golgi apparatus"/>
    <property type="evidence" value="ECO:0007669"/>
    <property type="project" value="UniProtKB-SubCell"/>
</dbReference>
<name>V2WR40_MONRO</name>
<keyword evidence="8" id="KW-1185">Reference proteome</keyword>
<keyword evidence="2" id="KW-0333">Golgi apparatus</keyword>
<dbReference type="EMBL" id="AWSO01001713">
    <property type="protein sequence ID" value="ESK83016.1"/>
    <property type="molecule type" value="Genomic_DNA"/>
</dbReference>
<feature type="region of interest" description="Disordered" evidence="5">
    <location>
        <begin position="436"/>
        <end position="482"/>
    </location>
</feature>